<name>A0A2P2N0Z9_RHIMU</name>
<proteinExistence type="predicted"/>
<keyword evidence="1" id="KW-0732">Signal</keyword>
<feature type="signal peptide" evidence="1">
    <location>
        <begin position="1"/>
        <end position="20"/>
    </location>
</feature>
<dbReference type="AlphaFoldDB" id="A0A2P2N0Z9"/>
<dbReference type="EMBL" id="GGEC01055640">
    <property type="protein sequence ID" value="MBX36124.1"/>
    <property type="molecule type" value="Transcribed_RNA"/>
</dbReference>
<sequence length="46" mass="5277">MALSFSFFFFILVCMTKVLNLELRAHVALPLYSKNVSFTLRIQLGP</sequence>
<protein>
    <submittedName>
        <fullName evidence="2">Uncharacterized protein</fullName>
    </submittedName>
</protein>
<evidence type="ECO:0000256" key="1">
    <source>
        <dbReference type="SAM" id="SignalP"/>
    </source>
</evidence>
<organism evidence="2">
    <name type="scientific">Rhizophora mucronata</name>
    <name type="common">Asiatic mangrove</name>
    <dbReference type="NCBI Taxonomy" id="61149"/>
    <lineage>
        <taxon>Eukaryota</taxon>
        <taxon>Viridiplantae</taxon>
        <taxon>Streptophyta</taxon>
        <taxon>Embryophyta</taxon>
        <taxon>Tracheophyta</taxon>
        <taxon>Spermatophyta</taxon>
        <taxon>Magnoliopsida</taxon>
        <taxon>eudicotyledons</taxon>
        <taxon>Gunneridae</taxon>
        <taxon>Pentapetalae</taxon>
        <taxon>rosids</taxon>
        <taxon>fabids</taxon>
        <taxon>Malpighiales</taxon>
        <taxon>Rhizophoraceae</taxon>
        <taxon>Rhizophora</taxon>
    </lineage>
</organism>
<reference evidence="2" key="1">
    <citation type="submission" date="2018-02" db="EMBL/GenBank/DDBJ databases">
        <title>Rhizophora mucronata_Transcriptome.</title>
        <authorList>
            <person name="Meera S.P."/>
            <person name="Sreeshan A."/>
            <person name="Augustine A."/>
        </authorList>
    </citation>
    <scope>NUCLEOTIDE SEQUENCE</scope>
    <source>
        <tissue evidence="2">Leaf</tissue>
    </source>
</reference>
<feature type="chain" id="PRO_5015126880" evidence="1">
    <location>
        <begin position="21"/>
        <end position="46"/>
    </location>
</feature>
<evidence type="ECO:0000313" key="2">
    <source>
        <dbReference type="EMBL" id="MBX36124.1"/>
    </source>
</evidence>
<accession>A0A2P2N0Z9</accession>